<dbReference type="InterPro" id="IPR011200">
    <property type="entry name" value="UCP012608"/>
</dbReference>
<sequence length="346" mass="38020">MNMMIAAGGRSELRRQSLVARTLGSPFVAEILEAADRQLALGPRTAALIAGWPDDPAAAALGLRLNSAMHALARRGSPPSLAALFQRQHEDFDAAMAAAFRAEDRFIAEWMRGPTQTNEVARAAAISAALMGLRRATGMPAELLEIGSSCGLNLNLARYDYDLGGIRAGDPSSQVRITPAWRGPAPEAAPLDIMSARGVDLKPLDPQDAATRERLFAYIWADQPARARRLESALELARRFPPRVDRADALTWLEERLAEPQIPGTCRVVFHSMVLQYLNSEARRTFIDLLHRAGARATRARPLAWISFEWTASRSEVQLTLTSWPGAATRLLAVSHPYGDWIEWRA</sequence>
<proteinExistence type="predicted"/>
<dbReference type="Pfam" id="PF10094">
    <property type="entry name" value="DUF2332"/>
    <property type="match status" value="1"/>
</dbReference>
<comment type="caution">
    <text evidence="1">The sequence shown here is derived from an EMBL/GenBank/DDBJ whole genome shotgun (WGS) entry which is preliminary data.</text>
</comment>
<reference evidence="1 2" key="1">
    <citation type="submission" date="2018-09" db="EMBL/GenBank/DDBJ databases">
        <authorList>
            <person name="Zhu H."/>
        </authorList>
    </citation>
    <scope>NUCLEOTIDE SEQUENCE [LARGE SCALE GENOMIC DNA]</scope>
    <source>
        <strain evidence="1 2">K2R01-6</strain>
    </source>
</reference>
<accession>A0A418WR41</accession>
<dbReference type="OrthoDB" id="7666987at2"/>
<dbReference type="Proteomes" id="UP000286100">
    <property type="component" value="Unassembled WGS sequence"/>
</dbReference>
<dbReference type="EMBL" id="QYUM01000002">
    <property type="protein sequence ID" value="RJF93666.1"/>
    <property type="molecule type" value="Genomic_DNA"/>
</dbReference>
<keyword evidence="2" id="KW-1185">Reference proteome</keyword>
<protein>
    <submittedName>
        <fullName evidence="1">DUF2332 family protein</fullName>
    </submittedName>
</protein>
<dbReference type="RefSeq" id="WP_119760035.1">
    <property type="nucleotide sequence ID" value="NZ_QYUM01000002.1"/>
</dbReference>
<gene>
    <name evidence="1" type="ORF">D3876_05025</name>
</gene>
<name>A0A418WR41_9SPHN</name>
<dbReference type="PIRSF" id="PIRSF012608">
    <property type="entry name" value="UCP012608"/>
    <property type="match status" value="1"/>
</dbReference>
<dbReference type="AlphaFoldDB" id="A0A418WR41"/>
<organism evidence="1 2">
    <name type="scientific">Sphingomonas cavernae</name>
    <dbReference type="NCBI Taxonomy" id="2320861"/>
    <lineage>
        <taxon>Bacteria</taxon>
        <taxon>Pseudomonadati</taxon>
        <taxon>Pseudomonadota</taxon>
        <taxon>Alphaproteobacteria</taxon>
        <taxon>Sphingomonadales</taxon>
        <taxon>Sphingomonadaceae</taxon>
        <taxon>Sphingomonas</taxon>
    </lineage>
</organism>
<evidence type="ECO:0000313" key="2">
    <source>
        <dbReference type="Proteomes" id="UP000286100"/>
    </source>
</evidence>
<evidence type="ECO:0000313" key="1">
    <source>
        <dbReference type="EMBL" id="RJF93666.1"/>
    </source>
</evidence>